<proteinExistence type="predicted"/>
<protein>
    <recommendedName>
        <fullName evidence="3">Glycoside hydrolase family 19 catalytic domain-containing protein</fullName>
    </recommendedName>
</protein>
<dbReference type="InterPro" id="IPR000726">
    <property type="entry name" value="Glyco_hydro_19_cat"/>
</dbReference>
<evidence type="ECO:0000256" key="2">
    <source>
        <dbReference type="ARBA" id="ARBA00023024"/>
    </source>
</evidence>
<dbReference type="InParanoid" id="A0A3Q7HAM9"/>
<evidence type="ECO:0000313" key="5">
    <source>
        <dbReference type="Proteomes" id="UP000004994"/>
    </source>
</evidence>
<dbReference type="SMR" id="A0A3Q7HAM9"/>
<keyword evidence="2" id="KW-0624">Polysaccharide degradation</keyword>
<accession>A0A3Q7HAM9</accession>
<dbReference type="STRING" id="4081.A0A3Q7HAM9"/>
<dbReference type="PaxDb" id="4081-Solyc07g026990.1.1"/>
<dbReference type="Gramene" id="Solyc07g026990.1.1">
    <property type="protein sequence ID" value="Solyc07g026990.1.1.1"/>
    <property type="gene ID" value="Solyc07g026990.1"/>
</dbReference>
<dbReference type="Gene3D" id="1.10.530.10">
    <property type="match status" value="1"/>
</dbReference>
<keyword evidence="2" id="KW-0146">Chitin degradation</keyword>
<comment type="function">
    <text evidence="1">Defense against chitin-containing fungal pathogens.</text>
</comment>
<dbReference type="SUPFAM" id="SSF53955">
    <property type="entry name" value="Lysozyme-like"/>
    <property type="match status" value="1"/>
</dbReference>
<name>A0A3Q7HAM9_SOLLC</name>
<dbReference type="Pfam" id="PF00182">
    <property type="entry name" value="Glyco_hydro_19"/>
    <property type="match status" value="1"/>
</dbReference>
<evidence type="ECO:0000256" key="1">
    <source>
        <dbReference type="ARBA" id="ARBA00003102"/>
    </source>
</evidence>
<reference evidence="4" key="2">
    <citation type="submission" date="2019-01" db="UniProtKB">
        <authorList>
            <consortium name="EnsemblPlants"/>
        </authorList>
    </citation>
    <scope>IDENTIFICATION</scope>
    <source>
        <strain evidence="4">cv. Heinz 1706</strain>
    </source>
</reference>
<dbReference type="EnsemblPlants" id="Solyc07g026990.1.1">
    <property type="protein sequence ID" value="Solyc07g026990.1.1.1"/>
    <property type="gene ID" value="Solyc07g026990.1"/>
</dbReference>
<reference evidence="4" key="1">
    <citation type="journal article" date="2012" name="Nature">
        <title>The tomato genome sequence provides insights into fleshy fruit evolution.</title>
        <authorList>
            <consortium name="Tomato Genome Consortium"/>
        </authorList>
    </citation>
    <scope>NUCLEOTIDE SEQUENCE [LARGE SCALE GENOMIC DNA]</scope>
    <source>
        <strain evidence="4">cv. Heinz 1706</strain>
    </source>
</reference>
<dbReference type="GO" id="GO:0004568">
    <property type="term" value="F:chitinase activity"/>
    <property type="evidence" value="ECO:0007669"/>
    <property type="project" value="InterPro"/>
</dbReference>
<evidence type="ECO:0000313" key="4">
    <source>
        <dbReference type="EnsemblPlants" id="Solyc07g026990.1.1.1"/>
    </source>
</evidence>
<keyword evidence="5" id="KW-1185">Reference proteome</keyword>
<dbReference type="GO" id="GO:0016998">
    <property type="term" value="P:cell wall macromolecule catabolic process"/>
    <property type="evidence" value="ECO:0007669"/>
    <property type="project" value="InterPro"/>
</dbReference>
<dbReference type="GO" id="GO:0006032">
    <property type="term" value="P:chitin catabolic process"/>
    <property type="evidence" value="ECO:0007669"/>
    <property type="project" value="UniProtKB-KW"/>
</dbReference>
<dbReference type="InterPro" id="IPR023346">
    <property type="entry name" value="Lysozyme-like_dom_sf"/>
</dbReference>
<dbReference type="Proteomes" id="UP000004994">
    <property type="component" value="Chromosome 7"/>
</dbReference>
<evidence type="ECO:0000259" key="3">
    <source>
        <dbReference type="Pfam" id="PF00182"/>
    </source>
</evidence>
<sequence>MCHVNDNWVKDRIGYYRMYCEILGVSPGHNLDCSNQRHFEIAFFHLNNSYFEMKKVFRLFP</sequence>
<keyword evidence="2" id="KW-0119">Carbohydrate metabolism</keyword>
<organism evidence="4">
    <name type="scientific">Solanum lycopersicum</name>
    <name type="common">Tomato</name>
    <name type="synonym">Lycopersicon esculentum</name>
    <dbReference type="NCBI Taxonomy" id="4081"/>
    <lineage>
        <taxon>Eukaryota</taxon>
        <taxon>Viridiplantae</taxon>
        <taxon>Streptophyta</taxon>
        <taxon>Embryophyta</taxon>
        <taxon>Tracheophyta</taxon>
        <taxon>Spermatophyta</taxon>
        <taxon>Magnoliopsida</taxon>
        <taxon>eudicotyledons</taxon>
        <taxon>Gunneridae</taxon>
        <taxon>Pentapetalae</taxon>
        <taxon>asterids</taxon>
        <taxon>lamiids</taxon>
        <taxon>Solanales</taxon>
        <taxon>Solanaceae</taxon>
        <taxon>Solanoideae</taxon>
        <taxon>Solaneae</taxon>
        <taxon>Solanum</taxon>
        <taxon>Solanum subgen. Lycopersicon</taxon>
    </lineage>
</organism>
<dbReference type="AlphaFoldDB" id="A0A3Q7HAM9"/>
<feature type="domain" description="Glycoside hydrolase family 19 catalytic" evidence="3">
    <location>
        <begin position="4"/>
        <end position="33"/>
    </location>
</feature>